<evidence type="ECO:0008006" key="3">
    <source>
        <dbReference type="Google" id="ProtNLM"/>
    </source>
</evidence>
<comment type="caution">
    <text evidence="1">The sequence shown here is derived from an EMBL/GenBank/DDBJ whole genome shotgun (WGS) entry which is preliminary data.</text>
</comment>
<dbReference type="Proteomes" id="UP000266178">
    <property type="component" value="Unassembled WGS sequence"/>
</dbReference>
<accession>A0A399FEQ1</accession>
<sequence length="85" mass="9760">MKLDLRARQELLSRISSNPEVLRGRPKIKGTRIAVHMILEAVASHLSFEEILVQWPELSREDIQAALLYGARSTNYEWIALSDEE</sequence>
<dbReference type="AlphaFoldDB" id="A0A399FEQ1"/>
<proteinExistence type="predicted"/>
<dbReference type="PANTHER" id="PTHR34849:SF3">
    <property type="entry name" value="SSR2962 PROTEIN"/>
    <property type="match status" value="1"/>
</dbReference>
<evidence type="ECO:0000313" key="1">
    <source>
        <dbReference type="EMBL" id="RIH94029.1"/>
    </source>
</evidence>
<dbReference type="OrthoDB" id="9808242at2"/>
<dbReference type="InterPro" id="IPR009057">
    <property type="entry name" value="Homeodomain-like_sf"/>
</dbReference>
<organism evidence="1 2">
    <name type="scientific">Meiothermus granaticius NBRC 107808</name>
    <dbReference type="NCBI Taxonomy" id="1227551"/>
    <lineage>
        <taxon>Bacteria</taxon>
        <taxon>Thermotogati</taxon>
        <taxon>Deinococcota</taxon>
        <taxon>Deinococci</taxon>
        <taxon>Thermales</taxon>
        <taxon>Thermaceae</taxon>
        <taxon>Meiothermus</taxon>
    </lineage>
</organism>
<dbReference type="Pfam" id="PF04255">
    <property type="entry name" value="DUF433"/>
    <property type="match status" value="1"/>
</dbReference>
<dbReference type="InterPro" id="IPR036388">
    <property type="entry name" value="WH-like_DNA-bd_sf"/>
</dbReference>
<name>A0A399FEQ1_9DEIN</name>
<dbReference type="Gene3D" id="1.10.10.10">
    <property type="entry name" value="Winged helix-like DNA-binding domain superfamily/Winged helix DNA-binding domain"/>
    <property type="match status" value="1"/>
</dbReference>
<dbReference type="PANTHER" id="PTHR34849">
    <property type="entry name" value="SSL5025 PROTEIN"/>
    <property type="match status" value="1"/>
</dbReference>
<reference evidence="1 2" key="1">
    <citation type="submission" date="2018-08" db="EMBL/GenBank/DDBJ databases">
        <title>Meiothermus granaticius genome AF-68 sequencing project.</title>
        <authorList>
            <person name="Da Costa M.S."/>
            <person name="Albuquerque L."/>
            <person name="Raposo P."/>
            <person name="Froufe H.J.C."/>
            <person name="Barroso C.S."/>
            <person name="Egas C."/>
        </authorList>
    </citation>
    <scope>NUCLEOTIDE SEQUENCE [LARGE SCALE GENOMIC DNA]</scope>
    <source>
        <strain evidence="1 2">AF-68</strain>
    </source>
</reference>
<protein>
    <recommendedName>
        <fullName evidence="3">DUF433 domain-containing protein</fullName>
    </recommendedName>
</protein>
<keyword evidence="2" id="KW-1185">Reference proteome</keyword>
<dbReference type="EMBL" id="QWLB01000001">
    <property type="protein sequence ID" value="RIH94029.1"/>
    <property type="molecule type" value="Genomic_DNA"/>
</dbReference>
<dbReference type="SUPFAM" id="SSF46689">
    <property type="entry name" value="Homeodomain-like"/>
    <property type="match status" value="1"/>
</dbReference>
<gene>
    <name evidence="1" type="ORF">Mgrana_00116</name>
</gene>
<evidence type="ECO:0000313" key="2">
    <source>
        <dbReference type="Proteomes" id="UP000266178"/>
    </source>
</evidence>
<dbReference type="RefSeq" id="WP_119355690.1">
    <property type="nucleotide sequence ID" value="NZ_BJXM01000036.1"/>
</dbReference>
<dbReference type="InterPro" id="IPR007367">
    <property type="entry name" value="DUF433"/>
</dbReference>